<reference evidence="3" key="1">
    <citation type="submission" date="2025-08" db="UniProtKB">
        <authorList>
            <consortium name="RefSeq"/>
        </authorList>
    </citation>
    <scope>IDENTIFICATION</scope>
    <source>
        <tissue evidence="3">Gonad</tissue>
    </source>
</reference>
<dbReference type="Proteomes" id="UP000515135">
    <property type="component" value="Unplaced"/>
</dbReference>
<feature type="region of interest" description="Disordered" evidence="1">
    <location>
        <begin position="1"/>
        <end position="36"/>
    </location>
</feature>
<feature type="compositionally biased region" description="Basic residues" evidence="1">
    <location>
        <begin position="8"/>
        <end position="19"/>
    </location>
</feature>
<feature type="compositionally biased region" description="Polar residues" evidence="1">
    <location>
        <begin position="210"/>
        <end position="225"/>
    </location>
</feature>
<evidence type="ECO:0000256" key="1">
    <source>
        <dbReference type="SAM" id="MobiDB-lite"/>
    </source>
</evidence>
<protein>
    <submittedName>
        <fullName evidence="3">Uncharacterized protein LOC109471368</fullName>
    </submittedName>
</protein>
<name>A0A6P4Z556_BRABE</name>
<feature type="region of interest" description="Disordered" evidence="1">
    <location>
        <begin position="52"/>
        <end position="179"/>
    </location>
</feature>
<gene>
    <name evidence="3" type="primary">LOC109471368</name>
</gene>
<feature type="region of interest" description="Disordered" evidence="1">
    <location>
        <begin position="210"/>
        <end position="267"/>
    </location>
</feature>
<evidence type="ECO:0000313" key="2">
    <source>
        <dbReference type="Proteomes" id="UP000515135"/>
    </source>
</evidence>
<dbReference type="RefSeq" id="XP_019626217.1">
    <property type="nucleotide sequence ID" value="XM_019770658.1"/>
</dbReference>
<proteinExistence type="predicted"/>
<accession>A0A6P4Z556</accession>
<evidence type="ECO:0000313" key="3">
    <source>
        <dbReference type="RefSeq" id="XP_019626217.1"/>
    </source>
</evidence>
<sequence length="272" mass="30307">MDTEDCHIKRRVNSSRKRPRDQTGTTPGKAKIARPRRFLTALSRQISTANQAQASVANQELVQGSDSESDIALKQKTSTANYCERNCNSNRTSPSFSSTSNEETPRNKRLVTNTTQRSRRPLFKGNQMHQDGTKSGKNTSNQREVKRPQDMSMKKRPLPCASSTPGPSIQECPGTPEMLFQDEDCTSVDPQDSFNSSDTLFAQMNLSNLQESESANQMRESTSTGDDVIHATVAVKSSNEKHGRSGKTTVQEEQTSSDGPRRTNERRWCKIC</sequence>
<dbReference type="AlphaFoldDB" id="A0A6P4Z556"/>
<feature type="compositionally biased region" description="Polar residues" evidence="1">
    <location>
        <begin position="52"/>
        <end position="66"/>
    </location>
</feature>
<dbReference type="KEGG" id="bbel:109471368"/>
<organism evidence="2 3">
    <name type="scientific">Branchiostoma belcheri</name>
    <name type="common">Amphioxus</name>
    <dbReference type="NCBI Taxonomy" id="7741"/>
    <lineage>
        <taxon>Eukaryota</taxon>
        <taxon>Metazoa</taxon>
        <taxon>Chordata</taxon>
        <taxon>Cephalochordata</taxon>
        <taxon>Leptocardii</taxon>
        <taxon>Amphioxiformes</taxon>
        <taxon>Branchiostomatidae</taxon>
        <taxon>Branchiostoma</taxon>
    </lineage>
</organism>
<feature type="compositionally biased region" description="Polar residues" evidence="1">
    <location>
        <begin position="127"/>
        <end position="142"/>
    </location>
</feature>
<keyword evidence="2" id="KW-1185">Reference proteome</keyword>
<dbReference type="GeneID" id="109471368"/>
<feature type="compositionally biased region" description="Polar residues" evidence="1">
    <location>
        <begin position="246"/>
        <end position="258"/>
    </location>
</feature>
<feature type="compositionally biased region" description="Basic and acidic residues" evidence="1">
    <location>
        <begin position="143"/>
        <end position="153"/>
    </location>
</feature>
<feature type="compositionally biased region" description="Low complexity" evidence="1">
    <location>
        <begin position="88"/>
        <end position="102"/>
    </location>
</feature>